<feature type="domain" description="Translocation and assembly module TamB C-terminal" evidence="6">
    <location>
        <begin position="876"/>
        <end position="1252"/>
    </location>
</feature>
<evidence type="ECO:0000256" key="3">
    <source>
        <dbReference type="ARBA" id="ARBA00022989"/>
    </source>
</evidence>
<dbReference type="Pfam" id="PF04357">
    <property type="entry name" value="TamB"/>
    <property type="match status" value="1"/>
</dbReference>
<dbReference type="Proteomes" id="UP000179129">
    <property type="component" value="Unassembled WGS sequence"/>
</dbReference>
<comment type="subcellular location">
    <subcellularLocation>
        <location evidence="1">Membrane</location>
        <topology evidence="1">Single-pass membrane protein</topology>
    </subcellularLocation>
</comment>
<sequence>MTTGNKDEKIPAAGKDYPGRVRNFLRLWARRPLIALLRLALLVVFLAVLVVVVFYQTNRRELSAFFTYTVKKNTSRLFEPPVTFSKIETTSLGHFIFHDLIIADPFEPNTNFLEASRVEVFFDPLQLLWRGVTISRIEVHGGKFRIHRENGDGSVNLSRLIRGGHEQSSGQNAPENPGTSVRIRHCVLDSCQVRLEDLQDQPIENEISYMDGHFTRIAREIVVETVGSSISTSFWSLGNCKLTGIFTLKNDVLGLHNIHFLKGKTDLNGDGFIDFNKRVFELNVRPGKLELAHLPPELEMRDYLIGSTEVTATYQGTFDSTAVNAGFKMSEGEIFGYKTTDFSARLSYTGDRLSFSNLQGKAFGGGVKKGELQFDFNVEPVHYTIQAEAEKIKTDDLGLPHLEVLKGTLSGPFQLAVSGFEPDSLIMSGSAGPVRGRLLGFNIDSSRVNFNYGDSKLRIDNLAFYSGQAAASAIGDVNGEELFLFLMIERLPAELAQPFLPLDSLTGTCDFSGTASGNLFDPDLKGSFTVQNGSYRQLRYAALEGTCQLTHLLEADQTQGQVELKLRDLEEEGWKFAGLEMSLSIPEERGKVFFSPFILQQDSLSYLRAFGTYLFEIGKAASVAGTDSCEVIYHGERAVSLGPVEVNLDTGSIDISGLQLAALGGRIAGRIGYARPEHGTLDLELSDIDLGRLSAVLDQEMTMLGKLGGRLAFSGNLADPTGELQVRVDSARFSVLTVQRLEAQARLSNGRLEVSRLDLDYSGSTIHLTGALPLNLAELEMPKAGWRDKPLHLEARLDSFPITSVKTLFLPFSSGKLDGRMTISGTLNDPRLDGQITLDQGEGVIAPINMRLKNMRGLVQFQPGVAVLKDFKSESPEGKIGISGRVPLSGFTPDSLDLQITGRDLLLQQFKYVTSLQLEANLTARGPIDNPLLEGNIRVIQGEVNPLIGSVGTGEANVPTESALLLPVSPVNYNITFSAQDDFWLRNRNASIKLTANLRAVQQDTLPRITGQIATVTGYYSLFGRRFRIRYGSLQFQGEPAVNPLLDINAERMVQGKILRTDIAGSSLDLRGTSGPVVPGEQYEVDRNTFYLHIGGSLNSPVFEITVRDREDREIDPPLTEEQARTLVIFDQTYREFQQQSSFSQSKLLDQAANLALSRANPYIQGLTGVDEFSFESQLFNRGVDQNAGNERASAKITLGEFLFESVFFSLSQDLIDPTARSAQIEYLINRSSSIVSQTDSRGHFSIDYRYRIRY</sequence>
<gene>
    <name evidence="7" type="ORF">A3F83_09500</name>
</gene>
<protein>
    <recommendedName>
        <fullName evidence="6">Translocation and assembly module TamB C-terminal domain-containing protein</fullName>
    </recommendedName>
</protein>
<dbReference type="EMBL" id="MFIX01000084">
    <property type="protein sequence ID" value="OGG05160.1"/>
    <property type="molecule type" value="Genomic_DNA"/>
</dbReference>
<evidence type="ECO:0000259" key="6">
    <source>
        <dbReference type="Pfam" id="PF04357"/>
    </source>
</evidence>
<dbReference type="InterPro" id="IPR052894">
    <property type="entry name" value="AsmA-related"/>
</dbReference>
<name>A0A1F5YY87_9BACT</name>
<feature type="transmembrane region" description="Helical" evidence="5">
    <location>
        <begin position="35"/>
        <end position="55"/>
    </location>
</feature>
<keyword evidence="2 5" id="KW-0812">Transmembrane</keyword>
<evidence type="ECO:0000256" key="1">
    <source>
        <dbReference type="ARBA" id="ARBA00004167"/>
    </source>
</evidence>
<evidence type="ECO:0000313" key="8">
    <source>
        <dbReference type="Proteomes" id="UP000179129"/>
    </source>
</evidence>
<accession>A0A1F5YY87</accession>
<comment type="caution">
    <text evidence="7">The sequence shown here is derived from an EMBL/GenBank/DDBJ whole genome shotgun (WGS) entry which is preliminary data.</text>
</comment>
<dbReference type="GO" id="GO:0090313">
    <property type="term" value="P:regulation of protein targeting to membrane"/>
    <property type="evidence" value="ECO:0007669"/>
    <property type="project" value="TreeGrafter"/>
</dbReference>
<evidence type="ECO:0000256" key="4">
    <source>
        <dbReference type="ARBA" id="ARBA00023136"/>
    </source>
</evidence>
<reference evidence="7 8" key="1">
    <citation type="journal article" date="2016" name="Nat. Commun.">
        <title>Thousands of microbial genomes shed light on interconnected biogeochemical processes in an aquifer system.</title>
        <authorList>
            <person name="Anantharaman K."/>
            <person name="Brown C.T."/>
            <person name="Hug L.A."/>
            <person name="Sharon I."/>
            <person name="Castelle C.J."/>
            <person name="Probst A.J."/>
            <person name="Thomas B.C."/>
            <person name="Singh A."/>
            <person name="Wilkins M.J."/>
            <person name="Karaoz U."/>
            <person name="Brodie E.L."/>
            <person name="Williams K.H."/>
            <person name="Hubbard S.S."/>
            <person name="Banfield J.F."/>
        </authorList>
    </citation>
    <scope>NUCLEOTIDE SEQUENCE [LARGE SCALE GENOMIC DNA]</scope>
</reference>
<keyword evidence="4 5" id="KW-0472">Membrane</keyword>
<dbReference type="PANTHER" id="PTHR30441:SF4">
    <property type="entry name" value="PROTEIN ASMA"/>
    <property type="match status" value="1"/>
</dbReference>
<dbReference type="InterPro" id="IPR007452">
    <property type="entry name" value="TamB_C"/>
</dbReference>
<dbReference type="GO" id="GO:0005886">
    <property type="term" value="C:plasma membrane"/>
    <property type="evidence" value="ECO:0007669"/>
    <property type="project" value="InterPro"/>
</dbReference>
<evidence type="ECO:0000256" key="5">
    <source>
        <dbReference type="SAM" id="Phobius"/>
    </source>
</evidence>
<evidence type="ECO:0000256" key="2">
    <source>
        <dbReference type="ARBA" id="ARBA00022692"/>
    </source>
</evidence>
<dbReference type="AlphaFoldDB" id="A0A1F5YY87"/>
<dbReference type="GO" id="GO:0009306">
    <property type="term" value="P:protein secretion"/>
    <property type="evidence" value="ECO:0007669"/>
    <property type="project" value="InterPro"/>
</dbReference>
<dbReference type="PANTHER" id="PTHR30441">
    <property type="entry name" value="DUF748 DOMAIN-CONTAINING PROTEIN"/>
    <property type="match status" value="1"/>
</dbReference>
<proteinExistence type="predicted"/>
<dbReference type="STRING" id="1817867.A3F83_09500"/>
<evidence type="ECO:0000313" key="7">
    <source>
        <dbReference type="EMBL" id="OGG05160.1"/>
    </source>
</evidence>
<organism evidence="7 8">
    <name type="scientific">Candidatus Glassbacteria bacterium RIFCSPLOWO2_12_FULL_58_11</name>
    <dbReference type="NCBI Taxonomy" id="1817867"/>
    <lineage>
        <taxon>Bacteria</taxon>
        <taxon>Candidatus Glassiibacteriota</taxon>
    </lineage>
</organism>
<keyword evidence="3 5" id="KW-1133">Transmembrane helix</keyword>